<evidence type="ECO:0000313" key="3">
    <source>
        <dbReference type="Proteomes" id="UP000278807"/>
    </source>
</evidence>
<accession>A0A0R3T9P0</accession>
<proteinExistence type="predicted"/>
<reference evidence="2 3" key="2">
    <citation type="submission" date="2018-11" db="EMBL/GenBank/DDBJ databases">
        <authorList>
            <consortium name="Pathogen Informatics"/>
        </authorList>
    </citation>
    <scope>NUCLEOTIDE SEQUENCE [LARGE SCALE GENOMIC DNA]</scope>
</reference>
<keyword evidence="3" id="KW-1185">Reference proteome</keyword>
<dbReference type="AlphaFoldDB" id="A0A0R3T9P0"/>
<sequence>MLEGCHLDPPVECWRDVTGQKGPSTAVTEGNVSGQKDPSTENPKNSQVKKIQIQKILQTYDVAIFTIMEANISDAKTERHQRAFSSWLQATSVSILATCSWLQATSVSIHAVFPLGFKRHQRAYTPHDDPGSGHKPVIATKVQKSPGEDGIHAEFLIRMGPTAKETMLTLFNKIWETSLVYDQRYGNALSKSNLLQTDIPLGAVIGCTLFNVFINDIAELLQSRASSA</sequence>
<dbReference type="OrthoDB" id="6243574at2759"/>
<dbReference type="WBParaSite" id="HNAJ_0000377901-mRNA-1">
    <property type="protein sequence ID" value="HNAJ_0000377901-mRNA-1"/>
    <property type="gene ID" value="HNAJ_0000377901"/>
</dbReference>
<gene>
    <name evidence="2" type="ORF">HNAJ_LOCUS3777</name>
</gene>
<feature type="region of interest" description="Disordered" evidence="1">
    <location>
        <begin position="16"/>
        <end position="47"/>
    </location>
</feature>
<name>A0A0R3T9P0_RODNA</name>
<evidence type="ECO:0000256" key="1">
    <source>
        <dbReference type="SAM" id="MobiDB-lite"/>
    </source>
</evidence>
<reference evidence="4" key="1">
    <citation type="submission" date="2017-02" db="UniProtKB">
        <authorList>
            <consortium name="WormBaseParasite"/>
        </authorList>
    </citation>
    <scope>IDENTIFICATION</scope>
</reference>
<feature type="compositionally biased region" description="Polar residues" evidence="1">
    <location>
        <begin position="21"/>
        <end position="46"/>
    </location>
</feature>
<evidence type="ECO:0000313" key="2">
    <source>
        <dbReference type="EMBL" id="VDN99636.1"/>
    </source>
</evidence>
<organism evidence="4">
    <name type="scientific">Rodentolepis nana</name>
    <name type="common">Dwarf tapeworm</name>
    <name type="synonym">Hymenolepis nana</name>
    <dbReference type="NCBI Taxonomy" id="102285"/>
    <lineage>
        <taxon>Eukaryota</taxon>
        <taxon>Metazoa</taxon>
        <taxon>Spiralia</taxon>
        <taxon>Lophotrochozoa</taxon>
        <taxon>Platyhelminthes</taxon>
        <taxon>Cestoda</taxon>
        <taxon>Eucestoda</taxon>
        <taxon>Cyclophyllidea</taxon>
        <taxon>Hymenolepididae</taxon>
        <taxon>Rodentolepis</taxon>
    </lineage>
</organism>
<protein>
    <submittedName>
        <fullName evidence="4">Reverse transcriptase domain-containing protein</fullName>
    </submittedName>
</protein>
<dbReference type="Proteomes" id="UP000278807">
    <property type="component" value="Unassembled WGS sequence"/>
</dbReference>
<evidence type="ECO:0000313" key="4">
    <source>
        <dbReference type="WBParaSite" id="HNAJ_0000377901-mRNA-1"/>
    </source>
</evidence>
<dbReference type="EMBL" id="UZAE01002336">
    <property type="protein sequence ID" value="VDN99636.1"/>
    <property type="molecule type" value="Genomic_DNA"/>
</dbReference>